<dbReference type="PANTHER" id="PTHR10302">
    <property type="entry name" value="SINGLE-STRANDED DNA-BINDING PROTEIN"/>
    <property type="match status" value="1"/>
</dbReference>
<reference evidence="4" key="1">
    <citation type="journal article" date="2020" name="mSystems">
        <title>Genome- and Community-Level Interaction Insights into Carbon Utilization and Element Cycling Functions of Hydrothermarchaeota in Hydrothermal Sediment.</title>
        <authorList>
            <person name="Zhou Z."/>
            <person name="Liu Y."/>
            <person name="Xu W."/>
            <person name="Pan J."/>
            <person name="Luo Z.H."/>
            <person name="Li M."/>
        </authorList>
    </citation>
    <scope>NUCLEOTIDE SEQUENCE [LARGE SCALE GENOMIC DNA]</scope>
    <source>
        <strain evidence="4">SpSt-479</strain>
    </source>
</reference>
<dbReference type="Gene3D" id="2.40.50.140">
    <property type="entry name" value="Nucleic acid-binding proteins"/>
    <property type="match status" value="1"/>
</dbReference>
<comment type="caution">
    <text evidence="4">The sequence shown here is derived from an EMBL/GenBank/DDBJ whole genome shotgun (WGS) entry which is preliminary data.</text>
</comment>
<name>A0A7V2ZMX5_9BACT</name>
<evidence type="ECO:0000313" key="4">
    <source>
        <dbReference type="EMBL" id="HFI92860.1"/>
    </source>
</evidence>
<comment type="subunit">
    <text evidence="2">Homotetramer.</text>
</comment>
<protein>
    <recommendedName>
        <fullName evidence="2 3">Single-stranded DNA-binding protein</fullName>
        <shortName evidence="2">SSB</shortName>
    </recommendedName>
</protein>
<dbReference type="GO" id="GO:0006260">
    <property type="term" value="P:DNA replication"/>
    <property type="evidence" value="ECO:0007669"/>
    <property type="project" value="InterPro"/>
</dbReference>
<accession>A0A7V2ZMX5</accession>
<comment type="caution">
    <text evidence="2">Lacks conserved residue(s) required for the propagation of feature annotation.</text>
</comment>
<dbReference type="InterPro" id="IPR000424">
    <property type="entry name" value="Primosome_PriB/ssb"/>
</dbReference>
<dbReference type="Pfam" id="PF00436">
    <property type="entry name" value="SSB"/>
    <property type="match status" value="1"/>
</dbReference>
<dbReference type="CDD" id="cd04496">
    <property type="entry name" value="SSB_OBF"/>
    <property type="match status" value="1"/>
</dbReference>
<dbReference type="SUPFAM" id="SSF50249">
    <property type="entry name" value="Nucleic acid-binding proteins"/>
    <property type="match status" value="1"/>
</dbReference>
<dbReference type="InterPro" id="IPR011344">
    <property type="entry name" value="ssDNA-bd"/>
</dbReference>
<evidence type="ECO:0000256" key="2">
    <source>
        <dbReference type="HAMAP-Rule" id="MF_00984"/>
    </source>
</evidence>
<organism evidence="4">
    <name type="scientific">Ignavibacterium album</name>
    <dbReference type="NCBI Taxonomy" id="591197"/>
    <lineage>
        <taxon>Bacteria</taxon>
        <taxon>Pseudomonadati</taxon>
        <taxon>Ignavibacteriota</taxon>
        <taxon>Ignavibacteria</taxon>
        <taxon>Ignavibacteriales</taxon>
        <taxon>Ignavibacteriaceae</taxon>
        <taxon>Ignavibacterium</taxon>
    </lineage>
</organism>
<dbReference type="InterPro" id="IPR012340">
    <property type="entry name" value="NA-bd_OB-fold"/>
</dbReference>
<dbReference type="RefSeq" id="WP_290664692.1">
    <property type="nucleotide sequence ID" value="NZ_BTUY01000027.1"/>
</dbReference>
<gene>
    <name evidence="4" type="ORF">ENS31_15185</name>
</gene>
<keyword evidence="1 2" id="KW-0238">DNA-binding</keyword>
<dbReference type="EMBL" id="DSUJ01000012">
    <property type="protein sequence ID" value="HFI92860.1"/>
    <property type="molecule type" value="Genomic_DNA"/>
</dbReference>
<dbReference type="NCBIfam" id="TIGR00621">
    <property type="entry name" value="ssb"/>
    <property type="match status" value="1"/>
</dbReference>
<proteinExistence type="inferred from homology"/>
<dbReference type="GO" id="GO:0003697">
    <property type="term" value="F:single-stranded DNA binding"/>
    <property type="evidence" value="ECO:0007669"/>
    <property type="project" value="UniProtKB-UniRule"/>
</dbReference>
<dbReference type="PANTHER" id="PTHR10302:SF27">
    <property type="entry name" value="SINGLE-STRANDED DNA-BINDING PROTEIN"/>
    <property type="match status" value="1"/>
</dbReference>
<dbReference type="AlphaFoldDB" id="A0A7V2ZMX5"/>
<evidence type="ECO:0000256" key="3">
    <source>
        <dbReference type="RuleBase" id="RU000524"/>
    </source>
</evidence>
<sequence length="169" mass="19087">MAELKMPEINYVIVAGNLTKDPVFRETTNGTPVVNFSIASNRKFKDSSNQWQEDVCYVGVVAWNKLAESCRDRLKKGSAVLVDGELQSRSWKSEDGHNRSIVEIKARRIQFLNKRLIGTENGTLKEDEVTSVSEDDNDYTEDSFDKFLSDEESNLIKQSGSESKDEKGN</sequence>
<dbReference type="GO" id="GO:0009295">
    <property type="term" value="C:nucleoid"/>
    <property type="evidence" value="ECO:0007669"/>
    <property type="project" value="TreeGrafter"/>
</dbReference>
<dbReference type="HAMAP" id="MF_00984">
    <property type="entry name" value="SSB"/>
    <property type="match status" value="1"/>
</dbReference>
<evidence type="ECO:0000256" key="1">
    <source>
        <dbReference type="ARBA" id="ARBA00023125"/>
    </source>
</evidence>
<dbReference type="PROSITE" id="PS50935">
    <property type="entry name" value="SSB"/>
    <property type="match status" value="1"/>
</dbReference>